<dbReference type="Pfam" id="PF00682">
    <property type="entry name" value="HMGL-like"/>
    <property type="match status" value="1"/>
</dbReference>
<name>A0ABQ5DUT7_9ASTR</name>
<dbReference type="InterPro" id="IPR013785">
    <property type="entry name" value="Aldolase_TIM"/>
</dbReference>
<gene>
    <name evidence="3" type="ORF">Tco_0951666</name>
</gene>
<dbReference type="EMBL" id="BQNB010015689">
    <property type="protein sequence ID" value="GJT42951.1"/>
    <property type="molecule type" value="Genomic_DNA"/>
</dbReference>
<dbReference type="InterPro" id="IPR000891">
    <property type="entry name" value="PYR_CT"/>
</dbReference>
<evidence type="ECO:0000259" key="2">
    <source>
        <dbReference type="Pfam" id="PF00682"/>
    </source>
</evidence>
<feature type="domain" description="Pyruvate carboxyltransferase" evidence="2">
    <location>
        <begin position="72"/>
        <end position="128"/>
    </location>
</feature>
<feature type="region of interest" description="Disordered" evidence="1">
    <location>
        <begin position="260"/>
        <end position="280"/>
    </location>
</feature>
<proteinExistence type="predicted"/>
<evidence type="ECO:0000256" key="1">
    <source>
        <dbReference type="SAM" id="MobiDB-lite"/>
    </source>
</evidence>
<feature type="compositionally biased region" description="Polar residues" evidence="1">
    <location>
        <begin position="260"/>
        <end position="270"/>
    </location>
</feature>
<protein>
    <submittedName>
        <fullName evidence="3">2-isopropylmalate synthase A-like protein</fullName>
    </submittedName>
</protein>
<dbReference type="PANTHER" id="PTHR10277:SF76">
    <property type="entry name" value="2-ISOPROPYLMALATE SYNTHASE"/>
    <property type="match status" value="1"/>
</dbReference>
<dbReference type="Proteomes" id="UP001151760">
    <property type="component" value="Unassembled WGS sequence"/>
</dbReference>
<accession>A0ABQ5DUT7</accession>
<dbReference type="Gene3D" id="3.20.20.70">
    <property type="entry name" value="Aldolase class I"/>
    <property type="match status" value="1"/>
</dbReference>
<dbReference type="PANTHER" id="PTHR10277">
    <property type="entry name" value="HOMOCITRATE SYNTHASE-RELATED"/>
    <property type="match status" value="1"/>
</dbReference>
<keyword evidence="4" id="KW-1185">Reference proteome</keyword>
<comment type="caution">
    <text evidence="3">The sequence shown here is derived from an EMBL/GenBank/DDBJ whole genome shotgun (WGS) entry which is preliminary data.</text>
</comment>
<reference evidence="3" key="2">
    <citation type="submission" date="2022-01" db="EMBL/GenBank/DDBJ databases">
        <authorList>
            <person name="Yamashiro T."/>
            <person name="Shiraishi A."/>
            <person name="Satake H."/>
            <person name="Nakayama K."/>
        </authorList>
    </citation>
    <scope>NUCLEOTIDE SEQUENCE</scope>
</reference>
<dbReference type="InterPro" id="IPR050073">
    <property type="entry name" value="2-IPM_HCS-like"/>
</dbReference>
<sequence>MKNLDGNIFDFMMWDDLAKQFDKKAMEKLEPPVIISVPSCRVSRFNGVILAGKFAGEVGGEVGLAGNGGVSGKEGVHVSVISTSEIHMQYKLKMSKEQVVEKARSMLAYARSLGCNDVEFSPKDAGRYNGYCYFYFVIMNRLMSTMQLLEAAWCLTNIAVGKSEETGALLPTFLLLIAHLGEQLPLLKKLKLHHDNDKGNTVFLCFRSVYQASSSNSERRHANYAFNAGSSISQPFSYNTSKWKRPSRYNYVRRQTTMNHQGVSTPNNNRGPEYECADQGQPEQPTYRYILRLRSQTEPQTDISHSSHQSATKSPVICALRWQQILPQEMDEETLPLKPSWTKSQPLKDQPAVNDTLQEHYLQKANLWKANAYLYKANAFEGEAEALQRLANGLIHRAVALHWQAQELNRKAASP</sequence>
<evidence type="ECO:0000313" key="3">
    <source>
        <dbReference type="EMBL" id="GJT42951.1"/>
    </source>
</evidence>
<evidence type="ECO:0000313" key="4">
    <source>
        <dbReference type="Proteomes" id="UP001151760"/>
    </source>
</evidence>
<reference evidence="3" key="1">
    <citation type="journal article" date="2022" name="Int. J. Mol. Sci.">
        <title>Draft Genome of Tanacetum Coccineum: Genomic Comparison of Closely Related Tanacetum-Family Plants.</title>
        <authorList>
            <person name="Yamashiro T."/>
            <person name="Shiraishi A."/>
            <person name="Nakayama K."/>
            <person name="Satake H."/>
        </authorList>
    </citation>
    <scope>NUCLEOTIDE SEQUENCE</scope>
</reference>
<organism evidence="3 4">
    <name type="scientific">Tanacetum coccineum</name>
    <dbReference type="NCBI Taxonomy" id="301880"/>
    <lineage>
        <taxon>Eukaryota</taxon>
        <taxon>Viridiplantae</taxon>
        <taxon>Streptophyta</taxon>
        <taxon>Embryophyta</taxon>
        <taxon>Tracheophyta</taxon>
        <taxon>Spermatophyta</taxon>
        <taxon>Magnoliopsida</taxon>
        <taxon>eudicotyledons</taxon>
        <taxon>Gunneridae</taxon>
        <taxon>Pentapetalae</taxon>
        <taxon>asterids</taxon>
        <taxon>campanulids</taxon>
        <taxon>Asterales</taxon>
        <taxon>Asteraceae</taxon>
        <taxon>Asteroideae</taxon>
        <taxon>Anthemideae</taxon>
        <taxon>Anthemidinae</taxon>
        <taxon>Tanacetum</taxon>
    </lineage>
</organism>